<evidence type="ECO:0000259" key="3">
    <source>
        <dbReference type="Pfam" id="PF19031"/>
    </source>
</evidence>
<feature type="compositionally biased region" description="Polar residues" evidence="2">
    <location>
        <begin position="270"/>
        <end position="285"/>
    </location>
</feature>
<feature type="region of interest" description="Disordered" evidence="2">
    <location>
        <begin position="416"/>
        <end position="435"/>
    </location>
</feature>
<dbReference type="InterPro" id="IPR013176">
    <property type="entry name" value="Ccz1"/>
</dbReference>
<reference evidence="4" key="1">
    <citation type="submission" date="2022-08" db="EMBL/GenBank/DDBJ databases">
        <authorList>
            <consortium name="DOE Joint Genome Institute"/>
            <person name="Min B."/>
            <person name="Riley R."/>
            <person name="Sierra-Patev S."/>
            <person name="Naranjo-Ortiz M."/>
            <person name="Looney B."/>
            <person name="Konkel Z."/>
            <person name="Slot J.C."/>
            <person name="Sakamoto Y."/>
            <person name="Steenwyk J.L."/>
            <person name="Rokas A."/>
            <person name="Carro J."/>
            <person name="Camarero S."/>
            <person name="Ferreira P."/>
            <person name="Molpeceres G."/>
            <person name="Ruiz-Duenas F.J."/>
            <person name="Serrano A."/>
            <person name="Henrissat B."/>
            <person name="Drula E."/>
            <person name="Hughes K.W."/>
            <person name="Mata J.L."/>
            <person name="Ishikawa N.K."/>
            <person name="Vargas-Isla R."/>
            <person name="Ushijima S."/>
            <person name="Smith C.A."/>
            <person name="Ahrendt S."/>
            <person name="Andreopoulos W."/>
            <person name="He G."/>
            <person name="Labutti K."/>
            <person name="Lipzen A."/>
            <person name="Ng V."/>
            <person name="Sandor L."/>
            <person name="Barry K."/>
            <person name="Martinez A.T."/>
            <person name="Xiao Y."/>
            <person name="Gibbons J.G."/>
            <person name="Terashima K."/>
            <person name="Hibbett D.S."/>
            <person name="Grigoriev I.V."/>
        </authorList>
    </citation>
    <scope>NUCLEOTIDE SEQUENCE</scope>
    <source>
        <strain evidence="4">Sp2 HRB7682 ss15</strain>
    </source>
</reference>
<dbReference type="Proteomes" id="UP001150238">
    <property type="component" value="Unassembled WGS sequence"/>
</dbReference>
<sequence length="629" mass="70385">MDAARIPPNLSYLTIYNTSLRPITPNPDDEDAEEQAQILFYTSQERAVSRDRMLRQVGLAKALVNFSGMFDTENGCESVHSQTRRMIMVCPEPDFCIHAGVELAKTPKVTMPKTNSKGKEKGVTSILKGKDKEPSITVYDYSDASVNDQALRDDLMRGYERFKLTHGSFTTILSTLGQQALELQLERFFTVWAWSWNIEDGLEFGQHLGTPLHPMYRRMLPLLDTLSNDIPDTIIPIVVTSTHAIPSTRFSEAHLPAILSKHLLSLVPSASENLPPSPSTSTTHDATMRPKRPPDSHLHPVDGEEHSPTDDAHRSTFMGMGMPNMDVGKWGWLNFGKNGKKSIKGGQDEAEPDTIDNPDTAREEVLRSPDGVVDQSALDDAISSKSVMTNDLDATESKYVVDKEYFTTAELDDIESDIIPNSSTPSDSPSPSSLLPQEFMSTIVHLAEDPHSSNTRERKIYYLTKHPLLLALINLDEDPNLVIPELEPLSKTADDLLEALRTILNEEPSKSSIETIPSLTKILQPKDRHIFASGRAPFSVKDDTERFTSNSTHLFNAQALLQGQHDVQEVFSRGQNPQHWHIARSVAQTRDRRGMIGEMYMQVFRKETSLTDVDNVMTSVIRRVEEDVL</sequence>
<feature type="domain" description="CCZ1/INTU/HSP4 first Longin" evidence="3">
    <location>
        <begin position="28"/>
        <end position="167"/>
    </location>
</feature>
<dbReference type="PANTHER" id="PTHR13056">
    <property type="entry name" value="VACUOLAR FUSION PROTEIN CCZ1 HOMOLOG-RELATED"/>
    <property type="match status" value="1"/>
</dbReference>
<dbReference type="Pfam" id="PF19031">
    <property type="entry name" value="Intu_longin_1"/>
    <property type="match status" value="1"/>
</dbReference>
<evidence type="ECO:0000256" key="2">
    <source>
        <dbReference type="SAM" id="MobiDB-lite"/>
    </source>
</evidence>
<reference evidence="4" key="2">
    <citation type="journal article" date="2023" name="Proc. Natl. Acad. Sci. U.S.A.">
        <title>A global phylogenomic analysis of the shiitake genus Lentinula.</title>
        <authorList>
            <person name="Sierra-Patev S."/>
            <person name="Min B."/>
            <person name="Naranjo-Ortiz M."/>
            <person name="Looney B."/>
            <person name="Konkel Z."/>
            <person name="Slot J.C."/>
            <person name="Sakamoto Y."/>
            <person name="Steenwyk J.L."/>
            <person name="Rokas A."/>
            <person name="Carro J."/>
            <person name="Camarero S."/>
            <person name="Ferreira P."/>
            <person name="Molpeceres G."/>
            <person name="Ruiz-Duenas F.J."/>
            <person name="Serrano A."/>
            <person name="Henrissat B."/>
            <person name="Drula E."/>
            <person name="Hughes K.W."/>
            <person name="Mata J.L."/>
            <person name="Ishikawa N.K."/>
            <person name="Vargas-Isla R."/>
            <person name="Ushijima S."/>
            <person name="Smith C.A."/>
            <person name="Donoghue J."/>
            <person name="Ahrendt S."/>
            <person name="Andreopoulos W."/>
            <person name="He G."/>
            <person name="LaButti K."/>
            <person name="Lipzen A."/>
            <person name="Ng V."/>
            <person name="Riley R."/>
            <person name="Sandor L."/>
            <person name="Barry K."/>
            <person name="Martinez A.T."/>
            <person name="Xiao Y."/>
            <person name="Gibbons J.G."/>
            <person name="Terashima K."/>
            <person name="Grigoriev I.V."/>
            <person name="Hibbett D."/>
        </authorList>
    </citation>
    <scope>NUCLEOTIDE SEQUENCE</scope>
    <source>
        <strain evidence="4">Sp2 HRB7682 ss15</strain>
    </source>
</reference>
<evidence type="ECO:0000256" key="1">
    <source>
        <dbReference type="ARBA" id="ARBA00005352"/>
    </source>
</evidence>
<dbReference type="GO" id="GO:0016192">
    <property type="term" value="P:vesicle-mediated transport"/>
    <property type="evidence" value="ECO:0007669"/>
    <property type="project" value="InterPro"/>
</dbReference>
<feature type="compositionally biased region" description="Basic and acidic residues" evidence="2">
    <location>
        <begin position="286"/>
        <end position="314"/>
    </location>
</feature>
<evidence type="ECO:0000313" key="4">
    <source>
        <dbReference type="EMBL" id="KAJ4474669.1"/>
    </source>
</evidence>
<comment type="caution">
    <text evidence="4">The sequence shown here is derived from an EMBL/GenBank/DDBJ whole genome shotgun (WGS) entry which is preliminary data.</text>
</comment>
<dbReference type="PANTHER" id="PTHR13056:SF0">
    <property type="entry name" value="VACUOLAR FUSION PROTEIN CCZ1 HOMOLOG-RELATED"/>
    <property type="match status" value="1"/>
</dbReference>
<dbReference type="EMBL" id="JANVFS010000023">
    <property type="protein sequence ID" value="KAJ4474669.1"/>
    <property type="molecule type" value="Genomic_DNA"/>
</dbReference>
<evidence type="ECO:0000313" key="5">
    <source>
        <dbReference type="Proteomes" id="UP001150238"/>
    </source>
</evidence>
<protein>
    <recommendedName>
        <fullName evidence="3">CCZ1/INTU/HSP4 first Longin domain-containing protein</fullName>
    </recommendedName>
</protein>
<comment type="similarity">
    <text evidence="1">Belongs to the CCZ1 family.</text>
</comment>
<feature type="region of interest" description="Disordered" evidence="2">
    <location>
        <begin position="270"/>
        <end position="320"/>
    </location>
</feature>
<dbReference type="AlphaFoldDB" id="A0A9W9A7N6"/>
<feature type="compositionally biased region" description="Low complexity" evidence="2">
    <location>
        <begin position="417"/>
        <end position="435"/>
    </location>
</feature>
<dbReference type="InterPro" id="IPR043987">
    <property type="entry name" value="CCZ1/INTU/HSP4_longin_1"/>
</dbReference>
<name>A0A9W9A7N6_9AGAR</name>
<organism evidence="4 5">
    <name type="scientific">Lentinula lateritia</name>
    <dbReference type="NCBI Taxonomy" id="40482"/>
    <lineage>
        <taxon>Eukaryota</taxon>
        <taxon>Fungi</taxon>
        <taxon>Dikarya</taxon>
        <taxon>Basidiomycota</taxon>
        <taxon>Agaricomycotina</taxon>
        <taxon>Agaricomycetes</taxon>
        <taxon>Agaricomycetidae</taxon>
        <taxon>Agaricales</taxon>
        <taxon>Marasmiineae</taxon>
        <taxon>Omphalotaceae</taxon>
        <taxon>Lentinula</taxon>
    </lineage>
</organism>
<accession>A0A9W9A7N6</accession>
<gene>
    <name evidence="4" type="ORF">C8J55DRAFT_518310</name>
</gene>
<dbReference type="GO" id="GO:0035658">
    <property type="term" value="C:Mon1-Ccz1 complex"/>
    <property type="evidence" value="ECO:0007669"/>
    <property type="project" value="InterPro"/>
</dbReference>
<proteinExistence type="inferred from homology"/>